<dbReference type="Proteomes" id="UP000179807">
    <property type="component" value="Unassembled WGS sequence"/>
</dbReference>
<dbReference type="InterPro" id="IPR019261">
    <property type="entry name" value="PARG_cat_microbial"/>
</dbReference>
<accession>A0A1J4KEH9</accession>
<gene>
    <name evidence="3" type="ORF">TRFO_21114</name>
</gene>
<dbReference type="OrthoDB" id="9985428at2759"/>
<name>A0A1J4KEH9_9EUKA</name>
<dbReference type="EMBL" id="MLAK01000628">
    <property type="protein sequence ID" value="OHT09833.1"/>
    <property type="molecule type" value="Genomic_DNA"/>
</dbReference>
<dbReference type="AlphaFoldDB" id="A0A1J4KEH9"/>
<keyword evidence="1" id="KW-1133">Transmembrane helix</keyword>
<keyword evidence="1" id="KW-0472">Membrane</keyword>
<sequence length="325" mass="37911">MVIYSKKIENKIIWQNFFLIFLNKFRIFLMFYKKSQLNEFEILHPRSETPTIAEETIKVCKEGFYTNKKGEKIEIKEMIDQCINHTKTYKYNYKYNILKHSAQKKGEIEISLETTNGAGYRLVVQEGIQKTVALNFANATDPGGNWKHAQAQEETIVRSSALLLSITHDLEMYEYNIQDQHDFLYSDYQILSKDCPVFRDDQLEFLDQPFKLSFITSPAVMAIFFLKRGGKPKKIEETMKQRIKKIIYAAIEEGYDALILGAFGCGAFGNDPKLISQLFKHYLVNKGLRYHFDKVVFPIFDTNAKKTKVEDFCNAFDIHKLTNFD</sequence>
<dbReference type="Pfam" id="PF10021">
    <property type="entry name" value="PARG_cat_microb"/>
    <property type="match status" value="1"/>
</dbReference>
<evidence type="ECO:0000313" key="3">
    <source>
        <dbReference type="EMBL" id="OHT09833.1"/>
    </source>
</evidence>
<evidence type="ECO:0000313" key="4">
    <source>
        <dbReference type="Proteomes" id="UP000179807"/>
    </source>
</evidence>
<organism evidence="3 4">
    <name type="scientific">Tritrichomonas foetus</name>
    <dbReference type="NCBI Taxonomy" id="1144522"/>
    <lineage>
        <taxon>Eukaryota</taxon>
        <taxon>Metamonada</taxon>
        <taxon>Parabasalia</taxon>
        <taxon>Tritrichomonadida</taxon>
        <taxon>Tritrichomonadidae</taxon>
        <taxon>Tritrichomonas</taxon>
    </lineage>
</organism>
<comment type="caution">
    <text evidence="3">The sequence shown here is derived from an EMBL/GenBank/DDBJ whole genome shotgun (WGS) entry which is preliminary data.</text>
</comment>
<evidence type="ECO:0000259" key="2">
    <source>
        <dbReference type="Pfam" id="PF10021"/>
    </source>
</evidence>
<feature type="domain" description="Microbial-type PARG catalytic" evidence="2">
    <location>
        <begin position="53"/>
        <end position="200"/>
    </location>
</feature>
<keyword evidence="4" id="KW-1185">Reference proteome</keyword>
<dbReference type="SUPFAM" id="SSF52949">
    <property type="entry name" value="Macro domain-like"/>
    <property type="match status" value="1"/>
</dbReference>
<dbReference type="RefSeq" id="XP_068362969.1">
    <property type="nucleotide sequence ID" value="XM_068501769.1"/>
</dbReference>
<dbReference type="PIRSF" id="PIRSF014899">
    <property type="entry name" value="UCP014899"/>
    <property type="match status" value="1"/>
</dbReference>
<dbReference type="PANTHER" id="PTHR35596:SF1">
    <property type="entry name" value="MICROBIAL-TYPE PARG CATALYTIC DOMAIN-CONTAINING PROTEIN"/>
    <property type="match status" value="1"/>
</dbReference>
<dbReference type="NCBIfam" id="TIGR02452">
    <property type="entry name" value="TIGR02452 family protein"/>
    <property type="match status" value="1"/>
</dbReference>
<dbReference type="InterPro" id="IPR012664">
    <property type="entry name" value="CHP02452"/>
</dbReference>
<keyword evidence="1" id="KW-0812">Transmembrane</keyword>
<dbReference type="PANTHER" id="PTHR35596">
    <property type="entry name" value="DUF2263 DOMAIN-CONTAINING PROTEIN"/>
    <property type="match status" value="1"/>
</dbReference>
<dbReference type="VEuPathDB" id="TrichDB:TRFO_21114"/>
<dbReference type="GeneID" id="94836473"/>
<reference evidence="3" key="1">
    <citation type="submission" date="2016-10" db="EMBL/GenBank/DDBJ databases">
        <authorList>
            <person name="Benchimol M."/>
            <person name="Almeida L.G."/>
            <person name="Vasconcelos A.T."/>
            <person name="Perreira-Neves A."/>
            <person name="Rosa I.A."/>
            <person name="Tasca T."/>
            <person name="Bogo M.R."/>
            <person name="de Souza W."/>
        </authorList>
    </citation>
    <scope>NUCLEOTIDE SEQUENCE [LARGE SCALE GENOMIC DNA]</scope>
    <source>
        <strain evidence="3">K</strain>
    </source>
</reference>
<feature type="transmembrane region" description="Helical" evidence="1">
    <location>
        <begin position="12"/>
        <end position="32"/>
    </location>
</feature>
<dbReference type="InterPro" id="IPR043472">
    <property type="entry name" value="Macro_dom-like"/>
</dbReference>
<evidence type="ECO:0000256" key="1">
    <source>
        <dbReference type="SAM" id="Phobius"/>
    </source>
</evidence>
<proteinExistence type="predicted"/>
<dbReference type="Gene3D" id="3.40.220.10">
    <property type="entry name" value="Leucine Aminopeptidase, subunit E, domain 1"/>
    <property type="match status" value="1"/>
</dbReference>
<protein>
    <recommendedName>
        <fullName evidence="2">Microbial-type PARG catalytic domain-containing protein</fullName>
    </recommendedName>
</protein>